<reference evidence="1 2" key="1">
    <citation type="journal article" date="2021" name="Hortic Res">
        <title>High-quality reference genome and annotation aids understanding of berry development for evergreen blueberry (Vaccinium darrowii).</title>
        <authorList>
            <person name="Yu J."/>
            <person name="Hulse-Kemp A.M."/>
            <person name="Babiker E."/>
            <person name="Staton M."/>
        </authorList>
    </citation>
    <scope>NUCLEOTIDE SEQUENCE [LARGE SCALE GENOMIC DNA]</scope>
    <source>
        <strain evidence="2">cv. NJ 8807/NJ 8810</strain>
        <tissue evidence="1">Young leaf</tissue>
    </source>
</reference>
<evidence type="ECO:0000313" key="2">
    <source>
        <dbReference type="Proteomes" id="UP000828048"/>
    </source>
</evidence>
<protein>
    <submittedName>
        <fullName evidence="1">Uncharacterized protein</fullName>
    </submittedName>
</protein>
<name>A0ACB7X2U9_9ERIC</name>
<dbReference type="Proteomes" id="UP000828048">
    <property type="component" value="Chromosome 2"/>
</dbReference>
<proteinExistence type="predicted"/>
<keyword evidence="2" id="KW-1185">Reference proteome</keyword>
<evidence type="ECO:0000313" key="1">
    <source>
        <dbReference type="EMBL" id="KAH7835011.1"/>
    </source>
</evidence>
<organism evidence="1 2">
    <name type="scientific">Vaccinium darrowii</name>
    <dbReference type="NCBI Taxonomy" id="229202"/>
    <lineage>
        <taxon>Eukaryota</taxon>
        <taxon>Viridiplantae</taxon>
        <taxon>Streptophyta</taxon>
        <taxon>Embryophyta</taxon>
        <taxon>Tracheophyta</taxon>
        <taxon>Spermatophyta</taxon>
        <taxon>Magnoliopsida</taxon>
        <taxon>eudicotyledons</taxon>
        <taxon>Gunneridae</taxon>
        <taxon>Pentapetalae</taxon>
        <taxon>asterids</taxon>
        <taxon>Ericales</taxon>
        <taxon>Ericaceae</taxon>
        <taxon>Vaccinioideae</taxon>
        <taxon>Vaccinieae</taxon>
        <taxon>Vaccinium</taxon>
    </lineage>
</organism>
<dbReference type="EMBL" id="CM037152">
    <property type="protein sequence ID" value="KAH7835011.1"/>
    <property type="molecule type" value="Genomic_DNA"/>
</dbReference>
<comment type="caution">
    <text evidence="1">The sequence shown here is derived from an EMBL/GenBank/DDBJ whole genome shotgun (WGS) entry which is preliminary data.</text>
</comment>
<accession>A0ACB7X2U9</accession>
<sequence length="1036" mass="116399">MELSKAPALLNSSSASSSKASESSSIINNQLSSGDKRQSIEIFEPSTRHRIELAPSSSSCQGIDETDTVRFQEGESSRDITTSSTNNRDGEREPVNKWMAFEQQKLSNSQITGVSNPDLSSQGQKVVVLPEEAEAAAPSIAKRTTKEYRPGELIAGYEDPVGTSKKHFSDRFSAESIRTSEDNELYGIPRVSQDLKDALATLQQTFVVSDATKPDCPIMYASSGFFSMTGYSTKEVIGRNCRFLQGPETDQNEVAKIRNAVKTGKSYCGRLLNYKKDGTPFWNLLTVTPINDDKGKAIKFIGMQVEVSKYTEGVNDKALRPNGLAKSLIRYDARQKEEALGSITEVVQTVKHPRSHMQSVKHEEDEFNLDYTLPKPAKIENMSAPGRRTPQLDSGIDIPRATSSLEFGKKSRKSVRMSLMGFKGRSLSYAGRHEYEQSIEPEVLMMKETERPDSWDRAERERDIRQGIDLATTLERIEKNFVITDPRLPDNPIIFASDSFLELTEYTREEIIGRNCRFLQGPETDQGTVSMIRDAIREQRAITVQLINYTKSGKKFWNLFHLQPMRDQKGELQYFIGVQLDGSDHVEPLRNRLSETTEQQSAKLVKATAENVDEAVRELPDANLRPEDLWAIHSRPVYPRPHKKDSASWAAIQKVTARGERIGLNHFKPIRPLGCGDTGSVHLVELNGTGELFAMKAMDKSVMLTRNKVHRACIEREIISLLDHPFLPTLYTSFQTSTHVCLITDFCPGGELFALLDKQPMKMFKEECARFYAAEVVVGLEYLHCLGIIYRDLKPENVLLQQDGHVVLTDFDLSFLTSCKPQIIKHPLPRKRRSRSQPPPTFVAEPVTQSNSFVGTEEYIAPEIITGDGHSSAIDWWALGILLYEMLYGRTPFRGKNRQRTFANILHKDLTFPSSIPVTLPARQLIHGLLNRDPGSRLGSNSGANEIKQHPFFHGINWPLIRCMSPPPIFRGISIISSEYAATYMNHIWLRTLLKRWGSMGLAAKYRNLCMMKQPTGLTALLPSFSVSSVILVAAK</sequence>
<gene>
    <name evidence="1" type="ORF">Vadar_022030</name>
</gene>